<dbReference type="InterPro" id="IPR003615">
    <property type="entry name" value="HNH_nuc"/>
</dbReference>
<dbReference type="Pfam" id="PF01844">
    <property type="entry name" value="HNH"/>
    <property type="match status" value="1"/>
</dbReference>
<dbReference type="SMART" id="SM00507">
    <property type="entry name" value="HNHc"/>
    <property type="match status" value="1"/>
</dbReference>
<organism evidence="2 3">
    <name type="scientific">Crocosphaera subtropica (strain ATCC 51142 / BH68)</name>
    <name type="common">Cyanothece sp. (strain ATCC 51142)</name>
    <dbReference type="NCBI Taxonomy" id="43989"/>
    <lineage>
        <taxon>Bacteria</taxon>
        <taxon>Bacillati</taxon>
        <taxon>Cyanobacteriota</taxon>
        <taxon>Cyanophyceae</taxon>
        <taxon>Oscillatoriophycideae</taxon>
        <taxon>Chroococcales</taxon>
        <taxon>Aphanothecaceae</taxon>
        <taxon>Crocosphaera</taxon>
        <taxon>Crocosphaera subtropica</taxon>
    </lineage>
</organism>
<evidence type="ECO:0000259" key="1">
    <source>
        <dbReference type="SMART" id="SM00507"/>
    </source>
</evidence>
<dbReference type="GO" id="GO:0008270">
    <property type="term" value="F:zinc ion binding"/>
    <property type="evidence" value="ECO:0007669"/>
    <property type="project" value="InterPro"/>
</dbReference>
<gene>
    <name evidence="2" type="ordered locus">cce_4918</name>
</gene>
<dbReference type="RefSeq" id="WP_009546324.1">
    <property type="nucleotide sequence ID" value="NC_010547.1"/>
</dbReference>
<dbReference type="Proteomes" id="UP000001203">
    <property type="component" value="Chromosome linear"/>
</dbReference>
<dbReference type="eggNOG" id="COG1403">
    <property type="taxonomic scope" value="Bacteria"/>
</dbReference>
<dbReference type="CDD" id="cd00085">
    <property type="entry name" value="HNHc"/>
    <property type="match status" value="1"/>
</dbReference>
<dbReference type="GO" id="GO:0003676">
    <property type="term" value="F:nucleic acid binding"/>
    <property type="evidence" value="ECO:0007669"/>
    <property type="project" value="InterPro"/>
</dbReference>
<evidence type="ECO:0000313" key="3">
    <source>
        <dbReference type="Proteomes" id="UP000001203"/>
    </source>
</evidence>
<reference evidence="2 3" key="1">
    <citation type="journal article" date="2008" name="Proc. Natl. Acad. Sci. U.S.A.">
        <title>The genome of Cyanothece 51142, a unicellular diazotrophic cyanobacterium important in the marine nitrogen cycle.</title>
        <authorList>
            <person name="Welsh E.A."/>
            <person name="Liberton M."/>
            <person name="Stoeckel J."/>
            <person name="Loh T."/>
            <person name="Elvitigala T."/>
            <person name="Wang C."/>
            <person name="Wollam A."/>
            <person name="Fulton R.S."/>
            <person name="Clifton S.W."/>
            <person name="Jacobs J.M."/>
            <person name="Aurora R."/>
            <person name="Ghosh B.K."/>
            <person name="Sherman L.A."/>
            <person name="Smith R.D."/>
            <person name="Wilson R.K."/>
            <person name="Pakrasi H.B."/>
        </authorList>
    </citation>
    <scope>NUCLEOTIDE SEQUENCE [LARGE SCALE GENOMIC DNA]</scope>
    <source>
        <strain evidence="3">ATCC 51142 / BH68</strain>
    </source>
</reference>
<name>B1X2A3_CROS5</name>
<sequence>MDNQVHSLQELSEKLFRLNFKVNEYLKETQKKIEKIKNKYEPRNQFNAWRDSQEGKQWKEQQYQRQNQCCPICQQPILSLKGSHIDHIKPLSTHPHLALNTKNMRITHGACNLLKGNETTWSLD</sequence>
<feature type="domain" description="HNH nuclease" evidence="1">
    <location>
        <begin position="57"/>
        <end position="113"/>
    </location>
</feature>
<dbReference type="AlphaFoldDB" id="B1X2A3"/>
<protein>
    <recommendedName>
        <fullName evidence="1">HNH nuclease domain-containing protein</fullName>
    </recommendedName>
</protein>
<accession>B1X2A3</accession>
<evidence type="ECO:0000313" key="2">
    <source>
        <dbReference type="EMBL" id="ACB54264.1"/>
    </source>
</evidence>
<proteinExistence type="predicted"/>
<dbReference type="Gene3D" id="1.10.30.50">
    <property type="match status" value="1"/>
</dbReference>
<dbReference type="HOGENOM" id="CLU_166670_0_0_3"/>
<dbReference type="KEGG" id="cyt:cce_4918"/>
<dbReference type="OrthoDB" id="574620at2"/>
<dbReference type="InterPro" id="IPR002711">
    <property type="entry name" value="HNH"/>
</dbReference>
<dbReference type="GO" id="GO:0004519">
    <property type="term" value="F:endonuclease activity"/>
    <property type="evidence" value="ECO:0007669"/>
    <property type="project" value="InterPro"/>
</dbReference>
<dbReference type="STRING" id="43989.cce_4918"/>
<dbReference type="EMBL" id="CP000807">
    <property type="protein sequence ID" value="ACB54264.1"/>
    <property type="molecule type" value="Genomic_DNA"/>
</dbReference>
<keyword evidence="3" id="KW-1185">Reference proteome</keyword>